<dbReference type="PANTHER" id="PTHR23427">
    <property type="entry name" value="SURFEIT LOCUS PROTEIN"/>
    <property type="match status" value="1"/>
</dbReference>
<evidence type="ECO:0000256" key="2">
    <source>
        <dbReference type="ARBA" id="ARBA00007165"/>
    </source>
</evidence>
<dbReference type="OrthoDB" id="9807214at2"/>
<evidence type="ECO:0000313" key="9">
    <source>
        <dbReference type="Proteomes" id="UP000182237"/>
    </source>
</evidence>
<dbReference type="Pfam" id="PF02104">
    <property type="entry name" value="SURF1"/>
    <property type="match status" value="1"/>
</dbReference>
<dbReference type="PROSITE" id="PS50895">
    <property type="entry name" value="SURF1"/>
    <property type="match status" value="1"/>
</dbReference>
<dbReference type="AlphaFoldDB" id="A0A1H1MAJ9"/>
<proteinExistence type="inferred from homology"/>
<evidence type="ECO:0000313" key="8">
    <source>
        <dbReference type="EMBL" id="SDR83821.1"/>
    </source>
</evidence>
<evidence type="ECO:0000256" key="1">
    <source>
        <dbReference type="ARBA" id="ARBA00004370"/>
    </source>
</evidence>
<dbReference type="PANTHER" id="PTHR23427:SF2">
    <property type="entry name" value="SURFEIT LOCUS PROTEIN 1"/>
    <property type="match status" value="1"/>
</dbReference>
<organism evidence="8 9">
    <name type="scientific">Corynebacterium timonense</name>
    <dbReference type="NCBI Taxonomy" id="441500"/>
    <lineage>
        <taxon>Bacteria</taxon>
        <taxon>Bacillati</taxon>
        <taxon>Actinomycetota</taxon>
        <taxon>Actinomycetes</taxon>
        <taxon>Mycobacteriales</taxon>
        <taxon>Corynebacteriaceae</taxon>
        <taxon>Corynebacterium</taxon>
    </lineage>
</organism>
<dbReference type="RefSeq" id="WP_019193163.1">
    <property type="nucleotide sequence ID" value="NZ_LT629765.1"/>
</dbReference>
<keyword evidence="6" id="KW-1003">Cell membrane</keyword>
<dbReference type="InterPro" id="IPR045214">
    <property type="entry name" value="Surf1/Surf4"/>
</dbReference>
<dbReference type="Proteomes" id="UP000182237">
    <property type="component" value="Chromosome I"/>
</dbReference>
<dbReference type="GO" id="GO:0005886">
    <property type="term" value="C:plasma membrane"/>
    <property type="evidence" value="ECO:0007669"/>
    <property type="project" value="UniProtKB-SubCell"/>
</dbReference>
<sequence length="299" mass="32927">MATTNNKPWWKTFLTPGWVIAALLIAAFSYFAFTFLAPWQLGKNEALVERNEHIERAFDSDPIPFDPSAEEWSRVSLTGRYVPDGEVLLRLRPVDRTPAFQVLTPFALDSGDTVLVNRGWVPAEDGGTQVPAIEPAPTGRVTATGFLRADEGVHPTPPMHDQGHDMVYSISTEQVSELSGLNLATPYVQLAAGEPGELQAIPLPQLDTGNHLSYGLQWIAFGILAPGGLIYFIWAETRERRRFREEQEALLADAPLAATPIPNAPAPEPASHVAPAPRPRYGSGKRNPWAASYDRQEER</sequence>
<dbReference type="InterPro" id="IPR002994">
    <property type="entry name" value="Surf1/Shy1"/>
</dbReference>
<dbReference type="CDD" id="cd06662">
    <property type="entry name" value="SURF1"/>
    <property type="match status" value="1"/>
</dbReference>
<keyword evidence="9" id="KW-1185">Reference proteome</keyword>
<keyword evidence="4 6" id="KW-1133">Transmembrane helix</keyword>
<keyword evidence="5 6" id="KW-0472">Membrane</keyword>
<feature type="transmembrane region" description="Helical" evidence="6">
    <location>
        <begin position="215"/>
        <end position="234"/>
    </location>
</feature>
<dbReference type="EMBL" id="LT629765">
    <property type="protein sequence ID" value="SDR83821.1"/>
    <property type="molecule type" value="Genomic_DNA"/>
</dbReference>
<keyword evidence="3 6" id="KW-0812">Transmembrane</keyword>
<comment type="similarity">
    <text evidence="2 6">Belongs to the SURF1 family.</text>
</comment>
<gene>
    <name evidence="8" type="ORF">SAMN04488539_0482</name>
</gene>
<feature type="region of interest" description="Disordered" evidence="7">
    <location>
        <begin position="254"/>
        <end position="299"/>
    </location>
</feature>
<evidence type="ECO:0000256" key="4">
    <source>
        <dbReference type="ARBA" id="ARBA00022989"/>
    </source>
</evidence>
<evidence type="ECO:0000256" key="6">
    <source>
        <dbReference type="RuleBase" id="RU363076"/>
    </source>
</evidence>
<feature type="transmembrane region" description="Helical" evidence="6">
    <location>
        <begin position="12"/>
        <end position="33"/>
    </location>
</feature>
<reference evidence="8 9" key="1">
    <citation type="submission" date="2016-10" db="EMBL/GenBank/DDBJ databases">
        <authorList>
            <person name="de Groot N.N."/>
        </authorList>
    </citation>
    <scope>NUCLEOTIDE SEQUENCE [LARGE SCALE GENOMIC DNA]</scope>
    <source>
        <strain evidence="8 9">DSM 45434</strain>
    </source>
</reference>
<dbReference type="eggNOG" id="COG3346">
    <property type="taxonomic scope" value="Bacteria"/>
</dbReference>
<accession>A0A1H1MAJ9</accession>
<name>A0A1H1MAJ9_9CORY</name>
<dbReference type="STRING" id="1203190.GCA_000312345_00293"/>
<evidence type="ECO:0000256" key="7">
    <source>
        <dbReference type="SAM" id="MobiDB-lite"/>
    </source>
</evidence>
<comment type="subcellular location">
    <subcellularLocation>
        <location evidence="6">Cell membrane</location>
        <topology evidence="6">Multi-pass membrane protein</topology>
    </subcellularLocation>
    <subcellularLocation>
        <location evidence="1">Membrane</location>
    </subcellularLocation>
</comment>
<evidence type="ECO:0000256" key="5">
    <source>
        <dbReference type="ARBA" id="ARBA00023136"/>
    </source>
</evidence>
<protein>
    <recommendedName>
        <fullName evidence="6">SURF1-like protein</fullName>
    </recommendedName>
</protein>
<evidence type="ECO:0000256" key="3">
    <source>
        <dbReference type="ARBA" id="ARBA00022692"/>
    </source>
</evidence>